<feature type="transmembrane region" description="Helical" evidence="6">
    <location>
        <begin position="150"/>
        <end position="168"/>
    </location>
</feature>
<name>A0A2T0LZ39_9PSEU</name>
<keyword evidence="3 6" id="KW-0812">Transmembrane</keyword>
<comment type="caution">
    <text evidence="8">The sequence shown here is derived from an EMBL/GenBank/DDBJ whole genome shotgun (WGS) entry which is preliminary data.</text>
</comment>
<keyword evidence="9" id="KW-1185">Reference proteome</keyword>
<feature type="transmembrane region" description="Helical" evidence="6">
    <location>
        <begin position="348"/>
        <end position="368"/>
    </location>
</feature>
<dbReference type="InterPro" id="IPR036259">
    <property type="entry name" value="MFS_trans_sf"/>
</dbReference>
<dbReference type="PANTHER" id="PTHR43124:SF3">
    <property type="entry name" value="CHLORAMPHENICOL EFFLUX PUMP RV0191"/>
    <property type="match status" value="1"/>
</dbReference>
<dbReference type="Gene3D" id="1.20.1250.20">
    <property type="entry name" value="MFS general substrate transporter like domains"/>
    <property type="match status" value="1"/>
</dbReference>
<feature type="transmembrane region" description="Helical" evidence="6">
    <location>
        <begin position="20"/>
        <end position="43"/>
    </location>
</feature>
<evidence type="ECO:0000256" key="6">
    <source>
        <dbReference type="SAM" id="Phobius"/>
    </source>
</evidence>
<feature type="transmembrane region" description="Helical" evidence="6">
    <location>
        <begin position="180"/>
        <end position="202"/>
    </location>
</feature>
<dbReference type="EMBL" id="PVNH01000003">
    <property type="protein sequence ID" value="PRX49374.1"/>
    <property type="molecule type" value="Genomic_DNA"/>
</dbReference>
<dbReference type="InterPro" id="IPR020846">
    <property type="entry name" value="MFS_dom"/>
</dbReference>
<proteinExistence type="predicted"/>
<feature type="transmembrane region" description="Helical" evidence="6">
    <location>
        <begin position="55"/>
        <end position="80"/>
    </location>
</feature>
<dbReference type="PANTHER" id="PTHR43124">
    <property type="entry name" value="PURINE EFFLUX PUMP PBUE"/>
    <property type="match status" value="1"/>
</dbReference>
<feature type="transmembrane region" description="Helical" evidence="6">
    <location>
        <begin position="117"/>
        <end position="138"/>
    </location>
</feature>
<feature type="transmembrane region" description="Helical" evidence="6">
    <location>
        <begin position="321"/>
        <end position="341"/>
    </location>
</feature>
<evidence type="ECO:0000259" key="7">
    <source>
        <dbReference type="PROSITE" id="PS50850"/>
    </source>
</evidence>
<dbReference type="Pfam" id="PF07690">
    <property type="entry name" value="MFS_1"/>
    <property type="match status" value="1"/>
</dbReference>
<feature type="domain" description="Major facilitator superfamily (MFS) profile" evidence="7">
    <location>
        <begin position="26"/>
        <end position="402"/>
    </location>
</feature>
<evidence type="ECO:0000256" key="5">
    <source>
        <dbReference type="ARBA" id="ARBA00023136"/>
    </source>
</evidence>
<keyword evidence="4 6" id="KW-1133">Transmembrane helix</keyword>
<organism evidence="8 9">
    <name type="scientific">Prauserella shujinwangii</name>
    <dbReference type="NCBI Taxonomy" id="1453103"/>
    <lineage>
        <taxon>Bacteria</taxon>
        <taxon>Bacillati</taxon>
        <taxon>Actinomycetota</taxon>
        <taxon>Actinomycetes</taxon>
        <taxon>Pseudonocardiales</taxon>
        <taxon>Pseudonocardiaceae</taxon>
        <taxon>Prauserella</taxon>
    </lineage>
</organism>
<feature type="transmembrane region" description="Helical" evidence="6">
    <location>
        <begin position="268"/>
        <end position="287"/>
    </location>
</feature>
<evidence type="ECO:0000256" key="4">
    <source>
        <dbReference type="ARBA" id="ARBA00022989"/>
    </source>
</evidence>
<protein>
    <submittedName>
        <fullName evidence="8">Putative MFS family arabinose efflux permease</fullName>
    </submittedName>
</protein>
<dbReference type="Proteomes" id="UP000238362">
    <property type="component" value="Unassembled WGS sequence"/>
</dbReference>
<feature type="transmembrane region" description="Helical" evidence="6">
    <location>
        <begin position="92"/>
        <end position="111"/>
    </location>
</feature>
<dbReference type="SUPFAM" id="SSF103473">
    <property type="entry name" value="MFS general substrate transporter"/>
    <property type="match status" value="1"/>
</dbReference>
<feature type="transmembrane region" description="Helical" evidence="6">
    <location>
        <begin position="294"/>
        <end position="315"/>
    </location>
</feature>
<evidence type="ECO:0000256" key="3">
    <source>
        <dbReference type="ARBA" id="ARBA00022692"/>
    </source>
</evidence>
<keyword evidence="5 6" id="KW-0472">Membrane</keyword>
<feature type="transmembrane region" description="Helical" evidence="6">
    <location>
        <begin position="374"/>
        <end position="396"/>
    </location>
</feature>
<dbReference type="GO" id="GO:0005886">
    <property type="term" value="C:plasma membrane"/>
    <property type="evidence" value="ECO:0007669"/>
    <property type="project" value="UniProtKB-SubCell"/>
</dbReference>
<feature type="transmembrane region" description="Helical" evidence="6">
    <location>
        <begin position="228"/>
        <end position="248"/>
    </location>
</feature>
<sequence length="402" mass="39639">MLTSHPTGLVRAAALPSGRIRSVAGTVGVLVAAVLLAVSHIYVTIPLVPAVAGEYATTVAAAGWIGSGFGFAFAVGNLVFPTVSDFVDPRRVMALGLLAVAGTGVVAGLAPNLTILIAARAVQGFVAPAVPPVALAYLPRVVPDRFRAMALAVLSSCFLLSGILGQAWSLSIGAAFGWRWSLGGLVPLLVVVAALVMMLPAASRPAAPGSFRTVLGTLAGMLRKPQMLAAYTGAVAFLLTFVGMYVALQASSAELGAADPVTGLLLRLPGLPGIVVGLFGGLFIGRWGPHRTGAGAFLVAAAGLGIEAAGGPLWLVLTGSAVFVAGLAVAVPAAVTLVGIASGPARGAGMAGYAFLVGAGASLGPLLAGALTGAGFAVTCGVLAVILLVPAAAFGASRRASA</sequence>
<dbReference type="InterPro" id="IPR011701">
    <property type="entry name" value="MFS"/>
</dbReference>
<dbReference type="RefSeq" id="WP_106178040.1">
    <property type="nucleotide sequence ID" value="NZ_PVNH01000003.1"/>
</dbReference>
<keyword evidence="2" id="KW-1003">Cell membrane</keyword>
<dbReference type="AlphaFoldDB" id="A0A2T0LZ39"/>
<dbReference type="InterPro" id="IPR050189">
    <property type="entry name" value="MFS_Efflux_Transporters"/>
</dbReference>
<accession>A0A2T0LZ39</accession>
<dbReference type="GO" id="GO:0022857">
    <property type="term" value="F:transmembrane transporter activity"/>
    <property type="evidence" value="ECO:0007669"/>
    <property type="project" value="InterPro"/>
</dbReference>
<evidence type="ECO:0000256" key="1">
    <source>
        <dbReference type="ARBA" id="ARBA00004651"/>
    </source>
</evidence>
<evidence type="ECO:0000313" key="9">
    <source>
        <dbReference type="Proteomes" id="UP000238362"/>
    </source>
</evidence>
<gene>
    <name evidence="8" type="ORF">B0I33_103409</name>
</gene>
<reference evidence="8 9" key="1">
    <citation type="submission" date="2018-03" db="EMBL/GenBank/DDBJ databases">
        <title>Genomic Encyclopedia of Type Strains, Phase III (KMG-III): the genomes of soil and plant-associated and newly described type strains.</title>
        <authorList>
            <person name="Whitman W."/>
        </authorList>
    </citation>
    <scope>NUCLEOTIDE SEQUENCE [LARGE SCALE GENOMIC DNA]</scope>
    <source>
        <strain evidence="8 9">CGMCC 4.7125</strain>
    </source>
</reference>
<evidence type="ECO:0000313" key="8">
    <source>
        <dbReference type="EMBL" id="PRX49374.1"/>
    </source>
</evidence>
<dbReference type="OrthoDB" id="63984at2"/>
<evidence type="ECO:0000256" key="2">
    <source>
        <dbReference type="ARBA" id="ARBA00022475"/>
    </source>
</evidence>
<comment type="subcellular location">
    <subcellularLocation>
        <location evidence="1">Cell membrane</location>
        <topology evidence="1">Multi-pass membrane protein</topology>
    </subcellularLocation>
</comment>
<dbReference type="PROSITE" id="PS50850">
    <property type="entry name" value="MFS"/>
    <property type="match status" value="1"/>
</dbReference>